<dbReference type="Pfam" id="PF00984">
    <property type="entry name" value="UDPG_MGDP_dh"/>
    <property type="match status" value="1"/>
</dbReference>
<dbReference type="GO" id="GO:0051287">
    <property type="term" value="F:NAD binding"/>
    <property type="evidence" value="ECO:0007669"/>
    <property type="project" value="InterPro"/>
</dbReference>
<evidence type="ECO:0000313" key="7">
    <source>
        <dbReference type="Proteomes" id="UP000033428"/>
    </source>
</evidence>
<protein>
    <submittedName>
        <fullName evidence="6">UDP-glucose/GDP-mannose dehydrogenase</fullName>
    </submittedName>
</protein>
<keyword evidence="7" id="KW-1185">Reference proteome</keyword>
<reference evidence="6 7" key="1">
    <citation type="submission" date="2015-02" db="EMBL/GenBank/DDBJ databases">
        <title>Single-cell genomics of uncultivated deep-branching MTB reveals a conserved set of magnetosome genes.</title>
        <authorList>
            <person name="Kolinko S."/>
            <person name="Richter M."/>
            <person name="Glockner F.O."/>
            <person name="Brachmann A."/>
            <person name="Schuler D."/>
        </authorList>
    </citation>
    <scope>NUCLEOTIDE SEQUENCE [LARGE SCALE GENOMIC DNA]</scope>
    <source>
        <strain evidence="6">SKK-01</strain>
    </source>
</reference>
<keyword evidence="3" id="KW-0520">NAD</keyword>
<dbReference type="Proteomes" id="UP000033428">
    <property type="component" value="Unassembled WGS sequence"/>
</dbReference>
<evidence type="ECO:0000256" key="4">
    <source>
        <dbReference type="PIRNR" id="PIRNR000124"/>
    </source>
</evidence>
<dbReference type="AlphaFoldDB" id="A0A0F0CPR9"/>
<dbReference type="GO" id="GO:0000271">
    <property type="term" value="P:polysaccharide biosynthetic process"/>
    <property type="evidence" value="ECO:0007669"/>
    <property type="project" value="InterPro"/>
</dbReference>
<dbReference type="InterPro" id="IPR017476">
    <property type="entry name" value="UDP-Glc/GDP-Man"/>
</dbReference>
<dbReference type="Pfam" id="PF03721">
    <property type="entry name" value="UDPG_MGDP_dh_N"/>
    <property type="match status" value="1"/>
</dbReference>
<dbReference type="PIRSF" id="PIRSF000124">
    <property type="entry name" value="UDPglc_GDPman_dh"/>
    <property type="match status" value="1"/>
</dbReference>
<evidence type="ECO:0000313" key="6">
    <source>
        <dbReference type="EMBL" id="KJJ85252.1"/>
    </source>
</evidence>
<dbReference type="Gene3D" id="3.40.50.720">
    <property type="entry name" value="NAD(P)-binding Rossmann-like Domain"/>
    <property type="match status" value="2"/>
</dbReference>
<name>A0A0F0CPR9_9BACT</name>
<dbReference type="PIRSF" id="PIRSF500136">
    <property type="entry name" value="UDP_ManNAc_DH"/>
    <property type="match status" value="1"/>
</dbReference>
<comment type="caution">
    <text evidence="6">The sequence shown here is derived from an EMBL/GenBank/DDBJ whole genome shotgun (WGS) entry which is preliminary data.</text>
</comment>
<dbReference type="GO" id="GO:0016616">
    <property type="term" value="F:oxidoreductase activity, acting on the CH-OH group of donors, NAD or NADP as acceptor"/>
    <property type="evidence" value="ECO:0007669"/>
    <property type="project" value="InterPro"/>
</dbReference>
<evidence type="ECO:0000256" key="3">
    <source>
        <dbReference type="ARBA" id="ARBA00023027"/>
    </source>
</evidence>
<dbReference type="Pfam" id="PF03720">
    <property type="entry name" value="UDPG_MGDP_dh_C"/>
    <property type="match status" value="1"/>
</dbReference>
<sequence>MKKHIYDVCIVGGLGHVGLPLGISLARESKKVILYDIDKKAGKRVREGKMPFKENGAEPILKNVLEKNLFISSDKKVMRKSHFIIIIIGTPVDEHLDPKYMVFKRFIDGVIDMISDDQHVILRSTVFPGTTEKVKRYFESKGKKPKLSFCPERIAEGKAMEELCALPQIVSAFDEVSKNEAAELFSVLTKDILFLSPLEAELAKIFTNVWRYIQFAISNQFYEIAAQHNVDFYKVYDAITYKYPRASSFPPAGFAAGPCLFKDTMQLAAFSNNSFFLGHAAMLINEGMPYFIIQRLKDKYSLKDKTVGIIGMAFKANSDDNRESLAYKLKKILEVEAEKVLCTDVYIKEDGFVSLKEAVKGSDIIILGVPHKEYATLHLENKIVVDVWNYYKRGGLF</sequence>
<evidence type="ECO:0000256" key="1">
    <source>
        <dbReference type="ARBA" id="ARBA00006601"/>
    </source>
</evidence>
<evidence type="ECO:0000256" key="2">
    <source>
        <dbReference type="ARBA" id="ARBA00023002"/>
    </source>
</evidence>
<dbReference type="PANTHER" id="PTHR43491:SF2">
    <property type="entry name" value="UDP-N-ACETYL-D-MANNOSAMINE DEHYDROGENASE"/>
    <property type="match status" value="1"/>
</dbReference>
<dbReference type="SUPFAM" id="SSF51735">
    <property type="entry name" value="NAD(P)-binding Rossmann-fold domains"/>
    <property type="match status" value="1"/>
</dbReference>
<dbReference type="SMART" id="SM00984">
    <property type="entry name" value="UDPG_MGDP_dh_C"/>
    <property type="match status" value="1"/>
</dbReference>
<gene>
    <name evidence="6" type="ORF">OMAG_000862</name>
</gene>
<feature type="domain" description="UDP-glucose/GDP-mannose dehydrogenase C-terminal" evidence="5">
    <location>
        <begin position="308"/>
        <end position="393"/>
    </location>
</feature>
<dbReference type="EMBL" id="JYNY01000197">
    <property type="protein sequence ID" value="KJJ85252.1"/>
    <property type="molecule type" value="Genomic_DNA"/>
</dbReference>
<dbReference type="SUPFAM" id="SSF48179">
    <property type="entry name" value="6-phosphogluconate dehydrogenase C-terminal domain-like"/>
    <property type="match status" value="1"/>
</dbReference>
<proteinExistence type="inferred from homology"/>
<dbReference type="PATRIC" id="fig|1609969.3.peg.927"/>
<dbReference type="NCBIfam" id="TIGR03026">
    <property type="entry name" value="NDP-sugDHase"/>
    <property type="match status" value="1"/>
</dbReference>
<dbReference type="GO" id="GO:0016628">
    <property type="term" value="F:oxidoreductase activity, acting on the CH-CH group of donors, NAD or NADP as acceptor"/>
    <property type="evidence" value="ECO:0007669"/>
    <property type="project" value="InterPro"/>
</dbReference>
<organism evidence="6 7">
    <name type="scientific">Candidatus Omnitrophus magneticus</name>
    <dbReference type="NCBI Taxonomy" id="1609969"/>
    <lineage>
        <taxon>Bacteria</taxon>
        <taxon>Pseudomonadati</taxon>
        <taxon>Candidatus Omnitrophota</taxon>
        <taxon>Candidatus Omnitrophus</taxon>
    </lineage>
</organism>
<dbReference type="SUPFAM" id="SSF52413">
    <property type="entry name" value="UDP-glucose/GDP-mannose dehydrogenase C-terminal domain"/>
    <property type="match status" value="1"/>
</dbReference>
<dbReference type="PANTHER" id="PTHR43491">
    <property type="entry name" value="UDP-N-ACETYL-D-MANNOSAMINE DEHYDROGENASE"/>
    <property type="match status" value="1"/>
</dbReference>
<dbReference type="InterPro" id="IPR036220">
    <property type="entry name" value="UDP-Glc/GDP-Man_DH_C_sf"/>
</dbReference>
<dbReference type="InterPro" id="IPR036291">
    <property type="entry name" value="NAD(P)-bd_dom_sf"/>
</dbReference>
<dbReference type="InterPro" id="IPR001732">
    <property type="entry name" value="UDP-Glc/GDP-Man_DH_N"/>
</dbReference>
<evidence type="ECO:0000259" key="5">
    <source>
        <dbReference type="SMART" id="SM00984"/>
    </source>
</evidence>
<accession>A0A0F0CPR9</accession>
<dbReference type="InterPro" id="IPR008927">
    <property type="entry name" value="6-PGluconate_DH-like_C_sf"/>
</dbReference>
<comment type="similarity">
    <text evidence="1 4">Belongs to the UDP-glucose/GDP-mannose dehydrogenase family.</text>
</comment>
<dbReference type="InterPro" id="IPR014026">
    <property type="entry name" value="UDP-Glc/GDP-Man_DH_dimer"/>
</dbReference>
<dbReference type="InterPro" id="IPR028359">
    <property type="entry name" value="UDP_ManNAc/GlcNAc_DH"/>
</dbReference>
<keyword evidence="2" id="KW-0560">Oxidoreductase</keyword>
<dbReference type="InterPro" id="IPR014027">
    <property type="entry name" value="UDP-Glc/GDP-Man_DH_C"/>
</dbReference>